<dbReference type="AlphaFoldDB" id="A0A142ENR6"/>
<gene>
    <name evidence="3" type="ORF">AO498_10065</name>
</gene>
<protein>
    <recommendedName>
        <fullName evidence="5">HEAT repeat domain-containing protein</fullName>
    </recommendedName>
</protein>
<proteinExistence type="predicted"/>
<sequence>MKHFLLSAFLFLYTLNSALSQNNVVPEDSTAFVDFLILQEEVPGLGYRFTVSGNEYPEELNQLGDLGFTLNSEGGYTSKILLNWAQFFDLENQIVQFQVRPKLEFLVFSSPNSITGCRDYLLEIIQTGDYNPIFEKKKTTEDLIALASQEPYTPFQKFRLFFVSDYKLFLVSGIIILFFTVSSGLTLFMLILKIKKGKRDKLIEKYDQDILLPLSSLPFEKEVEEIQAMSIDELHEYFPKDLLEIELYQEVLIDRIISLNKKMKGDFKLKFKTLYLLLGLDKVSIRLLKEKSWDRKTLALVQINEMDLVEALPMIRPLVNHDNFYVRSQAVATLLNISESKDLAFLRDLTYPLSNWQQMNYLRIIKFISSQGVVNIDVLFESKNETVRLFAIKLVRQLGRLDLMDSLSSLTKNATDQEKVELLKTYAAFGAHMELSFIHECLNSFSSEVFQEAISAAAILGDDSTILRLSRILNSRQLSFGQLKLILFAMREIDFESFDQAIQNTDSIDIQNIGKHLKDPLLKNV</sequence>
<accession>A0A142ENR6</accession>
<organism evidence="3 4">
    <name type="scientific">Algoriphagus sanaruensis</name>
    <dbReference type="NCBI Taxonomy" id="1727163"/>
    <lineage>
        <taxon>Bacteria</taxon>
        <taxon>Pseudomonadati</taxon>
        <taxon>Bacteroidota</taxon>
        <taxon>Cytophagia</taxon>
        <taxon>Cytophagales</taxon>
        <taxon>Cyclobacteriaceae</taxon>
        <taxon>Algoriphagus</taxon>
    </lineage>
</organism>
<dbReference type="Proteomes" id="UP000073816">
    <property type="component" value="Chromosome"/>
</dbReference>
<keyword evidence="4" id="KW-1185">Reference proteome</keyword>
<keyword evidence="1" id="KW-0812">Transmembrane</keyword>
<dbReference type="KEGG" id="alm:AO498_10065"/>
<dbReference type="InterPro" id="IPR011989">
    <property type="entry name" value="ARM-like"/>
</dbReference>
<dbReference type="SUPFAM" id="SSF48371">
    <property type="entry name" value="ARM repeat"/>
    <property type="match status" value="1"/>
</dbReference>
<evidence type="ECO:0000256" key="2">
    <source>
        <dbReference type="SAM" id="SignalP"/>
    </source>
</evidence>
<evidence type="ECO:0008006" key="5">
    <source>
        <dbReference type="Google" id="ProtNLM"/>
    </source>
</evidence>
<dbReference type="PATRIC" id="fig|1727163.4.peg.2104"/>
<feature type="transmembrane region" description="Helical" evidence="1">
    <location>
        <begin position="168"/>
        <end position="192"/>
    </location>
</feature>
<dbReference type="Gene3D" id="1.25.10.10">
    <property type="entry name" value="Leucine-rich Repeat Variant"/>
    <property type="match status" value="1"/>
</dbReference>
<dbReference type="EMBL" id="CP012836">
    <property type="protein sequence ID" value="AMQ56771.1"/>
    <property type="molecule type" value="Genomic_DNA"/>
</dbReference>
<dbReference type="InterPro" id="IPR016024">
    <property type="entry name" value="ARM-type_fold"/>
</dbReference>
<dbReference type="STRING" id="1727163.AO498_10065"/>
<feature type="signal peptide" evidence="2">
    <location>
        <begin position="1"/>
        <end position="20"/>
    </location>
</feature>
<name>A0A142ENR6_9BACT</name>
<keyword evidence="1" id="KW-1133">Transmembrane helix</keyword>
<evidence type="ECO:0000256" key="1">
    <source>
        <dbReference type="SAM" id="Phobius"/>
    </source>
</evidence>
<reference evidence="4" key="1">
    <citation type="submission" date="2015-09" db="EMBL/GenBank/DDBJ databases">
        <title>Complete sequence of Algoriphagus sp. M8-2.</title>
        <authorList>
            <person name="Shintani M."/>
        </authorList>
    </citation>
    <scope>NUCLEOTIDE SEQUENCE [LARGE SCALE GENOMIC DNA]</scope>
    <source>
        <strain evidence="4">M8-2</strain>
    </source>
</reference>
<evidence type="ECO:0000313" key="4">
    <source>
        <dbReference type="Proteomes" id="UP000073816"/>
    </source>
</evidence>
<keyword evidence="2" id="KW-0732">Signal</keyword>
<reference evidence="3 4" key="2">
    <citation type="journal article" date="2016" name="Genome Announc.">
        <title>Complete Genome Sequence of Algoriphagus sp. Strain M8-2, Isolated from a Brackish Lake.</title>
        <authorList>
            <person name="Muraguchi Y."/>
            <person name="Kushimoto K."/>
            <person name="Ohtsubo Y."/>
            <person name="Suzuki T."/>
            <person name="Dohra H."/>
            <person name="Kimbara K."/>
            <person name="Shintani M."/>
        </authorList>
    </citation>
    <scope>NUCLEOTIDE SEQUENCE [LARGE SCALE GENOMIC DNA]</scope>
    <source>
        <strain evidence="3 4">M8-2</strain>
    </source>
</reference>
<feature type="chain" id="PRO_5007494248" description="HEAT repeat domain-containing protein" evidence="2">
    <location>
        <begin position="21"/>
        <end position="525"/>
    </location>
</feature>
<evidence type="ECO:0000313" key="3">
    <source>
        <dbReference type="EMBL" id="AMQ56771.1"/>
    </source>
</evidence>
<keyword evidence="1" id="KW-0472">Membrane</keyword>